<dbReference type="Gene3D" id="1.20.5.170">
    <property type="match status" value="1"/>
</dbReference>
<evidence type="ECO:0000313" key="1">
    <source>
        <dbReference type="EMBL" id="JAS09492.1"/>
    </source>
</evidence>
<dbReference type="AlphaFoldDB" id="A0A1B6C7N3"/>
<name>A0A1B6C7N3_9HEMI</name>
<sequence length="113" mass="13108">MSVRELELRLTEKDEDIARRDGVIKYLEKELDSRDATIRHLKNEIDMFRQVVRPITQHMMNQQLQGEAEWDPSTRLRTKRQAISAEPLVGALLELTISKIPKTAKSRELIKAA</sequence>
<organism evidence="1">
    <name type="scientific">Clastoptera arizonana</name>
    <name type="common">Arizona spittle bug</name>
    <dbReference type="NCBI Taxonomy" id="38151"/>
    <lineage>
        <taxon>Eukaryota</taxon>
        <taxon>Metazoa</taxon>
        <taxon>Ecdysozoa</taxon>
        <taxon>Arthropoda</taxon>
        <taxon>Hexapoda</taxon>
        <taxon>Insecta</taxon>
        <taxon>Pterygota</taxon>
        <taxon>Neoptera</taxon>
        <taxon>Paraneoptera</taxon>
        <taxon>Hemiptera</taxon>
        <taxon>Auchenorrhyncha</taxon>
        <taxon>Cercopoidea</taxon>
        <taxon>Clastopteridae</taxon>
        <taxon>Clastoptera</taxon>
    </lineage>
</organism>
<proteinExistence type="predicted"/>
<dbReference type="EMBL" id="GEDC01027806">
    <property type="protein sequence ID" value="JAS09492.1"/>
    <property type="molecule type" value="Transcribed_RNA"/>
</dbReference>
<feature type="non-terminal residue" evidence="1">
    <location>
        <position position="113"/>
    </location>
</feature>
<gene>
    <name evidence="1" type="ORF">g.20830</name>
</gene>
<dbReference type="CDD" id="cd12086">
    <property type="entry name" value="DD_cGKI-beta"/>
    <property type="match status" value="1"/>
</dbReference>
<protein>
    <submittedName>
        <fullName evidence="1">Uncharacterized protein</fullName>
    </submittedName>
</protein>
<accession>A0A1B6C7N3</accession>
<reference evidence="1" key="1">
    <citation type="submission" date="2015-12" db="EMBL/GenBank/DDBJ databases">
        <title>De novo transcriptome assembly of four potential Pierce s Disease insect vectors from Arizona vineyards.</title>
        <authorList>
            <person name="Tassone E.E."/>
        </authorList>
    </citation>
    <scope>NUCLEOTIDE SEQUENCE</scope>
</reference>